<dbReference type="InterPro" id="IPR034333">
    <property type="entry name" value="GST_Zeta_N"/>
</dbReference>
<dbReference type="Gene3D" id="3.40.30.10">
    <property type="entry name" value="Glutaredoxin"/>
    <property type="match status" value="1"/>
</dbReference>
<protein>
    <recommendedName>
        <fullName evidence="6">Maleylacetoacetate isomerase</fullName>
    </recommendedName>
</protein>
<evidence type="ECO:0000256" key="1">
    <source>
        <dbReference type="ARBA" id="ARBA00010007"/>
    </source>
</evidence>
<name>A0A9W8KX75_9FUNG</name>
<dbReference type="CDD" id="cd03042">
    <property type="entry name" value="GST_N_Zeta"/>
    <property type="match status" value="1"/>
</dbReference>
<gene>
    <name evidence="4" type="ORF">GGI25_003778</name>
</gene>
<dbReference type="SFLD" id="SFLDS00019">
    <property type="entry name" value="Glutathione_Transferase_(cytos"/>
    <property type="match status" value="1"/>
</dbReference>
<dbReference type="PANTHER" id="PTHR42673:SF4">
    <property type="entry name" value="MALEYLACETOACETATE ISOMERASE"/>
    <property type="match status" value="1"/>
</dbReference>
<evidence type="ECO:0000313" key="4">
    <source>
        <dbReference type="EMBL" id="KAJ2675941.1"/>
    </source>
</evidence>
<dbReference type="InterPro" id="IPR010987">
    <property type="entry name" value="Glutathione-S-Trfase_C-like"/>
</dbReference>
<comment type="caution">
    <text evidence="4">The sequence shown here is derived from an EMBL/GenBank/DDBJ whole genome shotgun (WGS) entry which is preliminary data.</text>
</comment>
<dbReference type="Pfam" id="PF02798">
    <property type="entry name" value="GST_N"/>
    <property type="match status" value="1"/>
</dbReference>
<dbReference type="InterPro" id="IPR036282">
    <property type="entry name" value="Glutathione-S-Trfase_C_sf"/>
</dbReference>
<dbReference type="CDD" id="cd03191">
    <property type="entry name" value="GST_C_Zeta"/>
    <property type="match status" value="1"/>
</dbReference>
<dbReference type="AlphaFoldDB" id="A0A9W8KX75"/>
<dbReference type="GO" id="GO:0006749">
    <property type="term" value="P:glutathione metabolic process"/>
    <property type="evidence" value="ECO:0007669"/>
    <property type="project" value="TreeGrafter"/>
</dbReference>
<dbReference type="InterPro" id="IPR034330">
    <property type="entry name" value="GST_Zeta_C"/>
</dbReference>
<dbReference type="GO" id="GO:0004364">
    <property type="term" value="F:glutathione transferase activity"/>
    <property type="evidence" value="ECO:0007669"/>
    <property type="project" value="TreeGrafter"/>
</dbReference>
<dbReference type="SUPFAM" id="SSF47616">
    <property type="entry name" value="GST C-terminal domain-like"/>
    <property type="match status" value="1"/>
</dbReference>
<dbReference type="SFLD" id="SFLDG00358">
    <property type="entry name" value="Main_(cytGST)"/>
    <property type="match status" value="1"/>
</dbReference>
<dbReference type="EMBL" id="JANBTW010000044">
    <property type="protein sequence ID" value="KAJ2675941.1"/>
    <property type="molecule type" value="Genomic_DNA"/>
</dbReference>
<dbReference type="Proteomes" id="UP001151518">
    <property type="component" value="Unassembled WGS sequence"/>
</dbReference>
<proteinExistence type="inferred from homology"/>
<dbReference type="FunFam" id="1.20.1050.10:FF:000010">
    <property type="entry name" value="Maleylacetoacetate isomerase isoform 1"/>
    <property type="match status" value="1"/>
</dbReference>
<dbReference type="InterPro" id="IPR040079">
    <property type="entry name" value="Glutathione_S-Trfase"/>
</dbReference>
<organism evidence="4 5">
    <name type="scientific">Coemansia spiralis</name>
    <dbReference type="NCBI Taxonomy" id="417178"/>
    <lineage>
        <taxon>Eukaryota</taxon>
        <taxon>Fungi</taxon>
        <taxon>Fungi incertae sedis</taxon>
        <taxon>Zoopagomycota</taxon>
        <taxon>Kickxellomycotina</taxon>
        <taxon>Kickxellomycetes</taxon>
        <taxon>Kickxellales</taxon>
        <taxon>Kickxellaceae</taxon>
        <taxon>Coemansia</taxon>
    </lineage>
</organism>
<dbReference type="InterPro" id="IPR004045">
    <property type="entry name" value="Glutathione_S-Trfase_N"/>
</dbReference>
<dbReference type="GO" id="GO:0006559">
    <property type="term" value="P:L-phenylalanine catabolic process"/>
    <property type="evidence" value="ECO:0007669"/>
    <property type="project" value="TreeGrafter"/>
</dbReference>
<dbReference type="PANTHER" id="PTHR42673">
    <property type="entry name" value="MALEYLACETOACETATE ISOMERASE"/>
    <property type="match status" value="1"/>
</dbReference>
<evidence type="ECO:0000259" key="3">
    <source>
        <dbReference type="PROSITE" id="PS50405"/>
    </source>
</evidence>
<dbReference type="GO" id="GO:0005739">
    <property type="term" value="C:mitochondrion"/>
    <property type="evidence" value="ECO:0007669"/>
    <property type="project" value="TreeGrafter"/>
</dbReference>
<dbReference type="PROSITE" id="PS50405">
    <property type="entry name" value="GST_CTER"/>
    <property type="match status" value="1"/>
</dbReference>
<dbReference type="GO" id="GO:0016034">
    <property type="term" value="F:maleylacetoacetate isomerase activity"/>
    <property type="evidence" value="ECO:0007669"/>
    <property type="project" value="TreeGrafter"/>
</dbReference>
<accession>A0A9W8KX75</accession>
<feature type="domain" description="GST C-terminal" evidence="3">
    <location>
        <begin position="93"/>
        <end position="213"/>
    </location>
</feature>
<sequence length="220" mass="24934">MNCIKQEKPILYTYFRSSSAARVRIALNYKEIEYEARPVNILLGEQWSEEYMSLNPCATVPSMIIDGSTICQSIAILEYLEETFPHKPLLPKDPVQRATVRAIVDAICSGIQPLQNLSFLQTLPENERANYACKIIAKGLNVVEKMLKKSAGKFCVGDEVTFADCCLIPQLYNAYRYGVDISKLPTIRAIEVRANELPAFRAAHWTQQQDCPDTLRQQQK</sequence>
<dbReference type="Gene3D" id="1.20.1050.10">
    <property type="match status" value="1"/>
</dbReference>
<reference evidence="4" key="1">
    <citation type="submission" date="2022-07" db="EMBL/GenBank/DDBJ databases">
        <title>Phylogenomic reconstructions and comparative analyses of Kickxellomycotina fungi.</title>
        <authorList>
            <person name="Reynolds N.K."/>
            <person name="Stajich J.E."/>
            <person name="Barry K."/>
            <person name="Grigoriev I.V."/>
            <person name="Crous P."/>
            <person name="Smith M.E."/>
        </authorList>
    </citation>
    <scope>NUCLEOTIDE SEQUENCE</scope>
    <source>
        <strain evidence="4">NRRL 3115</strain>
    </source>
</reference>
<dbReference type="InterPro" id="IPR005955">
    <property type="entry name" value="GST_Zeta"/>
</dbReference>
<feature type="domain" description="GST N-terminal" evidence="2">
    <location>
        <begin position="7"/>
        <end position="88"/>
    </location>
</feature>
<dbReference type="PROSITE" id="PS50404">
    <property type="entry name" value="GST_NTER"/>
    <property type="match status" value="1"/>
</dbReference>
<dbReference type="Pfam" id="PF13410">
    <property type="entry name" value="GST_C_2"/>
    <property type="match status" value="1"/>
</dbReference>
<dbReference type="NCBIfam" id="TIGR01262">
    <property type="entry name" value="maiA"/>
    <property type="match status" value="1"/>
</dbReference>
<evidence type="ECO:0000259" key="2">
    <source>
        <dbReference type="PROSITE" id="PS50404"/>
    </source>
</evidence>
<evidence type="ECO:0000313" key="5">
    <source>
        <dbReference type="Proteomes" id="UP001151518"/>
    </source>
</evidence>
<comment type="similarity">
    <text evidence="1">Belongs to the GST superfamily. Zeta family.</text>
</comment>
<dbReference type="SUPFAM" id="SSF52833">
    <property type="entry name" value="Thioredoxin-like"/>
    <property type="match status" value="1"/>
</dbReference>
<dbReference type="OrthoDB" id="202840at2759"/>
<evidence type="ECO:0008006" key="6">
    <source>
        <dbReference type="Google" id="ProtNLM"/>
    </source>
</evidence>
<dbReference type="InterPro" id="IPR036249">
    <property type="entry name" value="Thioredoxin-like_sf"/>
</dbReference>